<reference evidence="1" key="1">
    <citation type="submission" date="2023-07" db="EMBL/GenBank/DDBJ databases">
        <title>The genome sequence of Rhodocytophaga aerolata KACC 12507.</title>
        <authorList>
            <person name="Zhang X."/>
        </authorList>
    </citation>
    <scope>NUCLEOTIDE SEQUENCE</scope>
    <source>
        <strain evidence="1">KACC 12507</strain>
    </source>
</reference>
<evidence type="ECO:0000313" key="1">
    <source>
        <dbReference type="EMBL" id="MDO1447565.1"/>
    </source>
</evidence>
<dbReference type="Proteomes" id="UP001168528">
    <property type="component" value="Unassembled WGS sequence"/>
</dbReference>
<dbReference type="RefSeq" id="WP_302038368.1">
    <property type="nucleotide sequence ID" value="NZ_JAUKPO010000007.1"/>
</dbReference>
<accession>A0ABT8RA32</accession>
<organism evidence="1 2">
    <name type="scientific">Rhodocytophaga aerolata</name>
    <dbReference type="NCBI Taxonomy" id="455078"/>
    <lineage>
        <taxon>Bacteria</taxon>
        <taxon>Pseudomonadati</taxon>
        <taxon>Bacteroidota</taxon>
        <taxon>Cytophagia</taxon>
        <taxon>Cytophagales</taxon>
        <taxon>Rhodocytophagaceae</taxon>
        <taxon>Rhodocytophaga</taxon>
    </lineage>
</organism>
<dbReference type="EMBL" id="JAUKPO010000007">
    <property type="protein sequence ID" value="MDO1447565.1"/>
    <property type="molecule type" value="Genomic_DNA"/>
</dbReference>
<keyword evidence="2" id="KW-1185">Reference proteome</keyword>
<sequence>MKSFTKHWAGNIPKICVAALLSLLVGNCLWLKPTVDVLLSDEITSIARAVLVSSSHTELYAEASCTESFTLTPVHRPIKGKVKNYFACQYSQDAITAANAQLNSLTKTYFANWLFSNPLYLLHRVLLI</sequence>
<comment type="caution">
    <text evidence="1">The sequence shown here is derived from an EMBL/GenBank/DDBJ whole genome shotgun (WGS) entry which is preliminary data.</text>
</comment>
<name>A0ABT8RA32_9BACT</name>
<gene>
    <name evidence="1" type="ORF">Q0590_14950</name>
</gene>
<evidence type="ECO:0000313" key="2">
    <source>
        <dbReference type="Proteomes" id="UP001168528"/>
    </source>
</evidence>
<protein>
    <submittedName>
        <fullName evidence="1">Uncharacterized protein</fullName>
    </submittedName>
</protein>
<proteinExistence type="predicted"/>